<gene>
    <name evidence="3" type="ORF">GCM10008939_09870</name>
</gene>
<dbReference type="Pfam" id="PF03713">
    <property type="entry name" value="DUF305"/>
    <property type="match status" value="2"/>
</dbReference>
<dbReference type="Proteomes" id="UP000635726">
    <property type="component" value="Unassembled WGS sequence"/>
</dbReference>
<evidence type="ECO:0000259" key="2">
    <source>
        <dbReference type="Pfam" id="PF03713"/>
    </source>
</evidence>
<feature type="domain" description="DUF305" evidence="2">
    <location>
        <begin position="35"/>
        <end position="115"/>
    </location>
</feature>
<proteinExistence type="predicted"/>
<accession>A0A917P9L9</accession>
<feature type="signal peptide" evidence="1">
    <location>
        <begin position="1"/>
        <end position="25"/>
    </location>
</feature>
<dbReference type="PANTHER" id="PTHR36933:SF1">
    <property type="entry name" value="SLL0788 PROTEIN"/>
    <property type="match status" value="1"/>
</dbReference>
<keyword evidence="4" id="KW-1185">Reference proteome</keyword>
<dbReference type="RefSeq" id="WP_188961155.1">
    <property type="nucleotide sequence ID" value="NZ_BMOE01000002.1"/>
</dbReference>
<sequence>MTNTFRHAAVRLLLTTSCLTGAALAQPGQPGAHPGGHAVSAAGPSGMTAAGPTLSRLNGRAFDRAFLSMMVPHHQAALDMARAVLKRTRDTQVRAWANAVIRTQQSEIGTMTALLRPLGGPDRAMAASIMASMHDMVAEVGQAHDADEAFVRSMLPHHASAIDMARVALERSGDPRVLKLARDIVVAQAGEMYLYRSWVLNR</sequence>
<evidence type="ECO:0000313" key="3">
    <source>
        <dbReference type="EMBL" id="GGJ67554.1"/>
    </source>
</evidence>
<protein>
    <recommendedName>
        <fullName evidence="2">DUF305 domain-containing protein</fullName>
    </recommendedName>
</protein>
<evidence type="ECO:0000313" key="4">
    <source>
        <dbReference type="Proteomes" id="UP000635726"/>
    </source>
</evidence>
<organism evidence="3 4">
    <name type="scientific">Deinococcus aquiradiocola</name>
    <dbReference type="NCBI Taxonomy" id="393059"/>
    <lineage>
        <taxon>Bacteria</taxon>
        <taxon>Thermotogati</taxon>
        <taxon>Deinococcota</taxon>
        <taxon>Deinococci</taxon>
        <taxon>Deinococcales</taxon>
        <taxon>Deinococcaceae</taxon>
        <taxon>Deinococcus</taxon>
    </lineage>
</organism>
<feature type="domain" description="DUF305" evidence="2">
    <location>
        <begin position="125"/>
        <end position="196"/>
    </location>
</feature>
<name>A0A917P9L9_9DEIO</name>
<dbReference type="InterPro" id="IPR012347">
    <property type="entry name" value="Ferritin-like"/>
</dbReference>
<reference evidence="3" key="1">
    <citation type="journal article" date="2014" name="Int. J. Syst. Evol. Microbiol.">
        <title>Complete genome sequence of Corynebacterium casei LMG S-19264T (=DSM 44701T), isolated from a smear-ripened cheese.</title>
        <authorList>
            <consortium name="US DOE Joint Genome Institute (JGI-PGF)"/>
            <person name="Walter F."/>
            <person name="Albersmeier A."/>
            <person name="Kalinowski J."/>
            <person name="Ruckert C."/>
        </authorList>
    </citation>
    <scope>NUCLEOTIDE SEQUENCE</scope>
    <source>
        <strain evidence="3">JCM 14371</strain>
    </source>
</reference>
<evidence type="ECO:0000256" key="1">
    <source>
        <dbReference type="SAM" id="SignalP"/>
    </source>
</evidence>
<keyword evidence="1" id="KW-0732">Signal</keyword>
<feature type="chain" id="PRO_5036697170" description="DUF305 domain-containing protein" evidence="1">
    <location>
        <begin position="26"/>
        <end position="202"/>
    </location>
</feature>
<dbReference type="InterPro" id="IPR005183">
    <property type="entry name" value="DUF305_CopM-like"/>
</dbReference>
<dbReference type="AlphaFoldDB" id="A0A917P9L9"/>
<dbReference type="EMBL" id="BMOE01000002">
    <property type="protein sequence ID" value="GGJ67554.1"/>
    <property type="molecule type" value="Genomic_DNA"/>
</dbReference>
<dbReference type="Gene3D" id="1.20.1260.10">
    <property type="match status" value="2"/>
</dbReference>
<comment type="caution">
    <text evidence="3">The sequence shown here is derived from an EMBL/GenBank/DDBJ whole genome shotgun (WGS) entry which is preliminary data.</text>
</comment>
<dbReference type="PANTHER" id="PTHR36933">
    <property type="entry name" value="SLL0788 PROTEIN"/>
    <property type="match status" value="1"/>
</dbReference>
<reference evidence="3" key="2">
    <citation type="submission" date="2020-09" db="EMBL/GenBank/DDBJ databases">
        <authorList>
            <person name="Sun Q."/>
            <person name="Ohkuma M."/>
        </authorList>
    </citation>
    <scope>NUCLEOTIDE SEQUENCE</scope>
    <source>
        <strain evidence="3">JCM 14371</strain>
    </source>
</reference>